<dbReference type="WBParaSite" id="L893_g24885.t1">
    <property type="protein sequence ID" value="L893_g24885.t1"/>
    <property type="gene ID" value="L893_g24885"/>
</dbReference>
<reference evidence="3" key="1">
    <citation type="submission" date="2016-11" db="UniProtKB">
        <authorList>
            <consortium name="WormBaseParasite"/>
        </authorList>
    </citation>
    <scope>IDENTIFICATION</scope>
</reference>
<accession>A0A1I7ZBW4</accession>
<name>A0A1I7ZBW4_9BILA</name>
<proteinExistence type="predicted"/>
<protein>
    <submittedName>
        <fullName evidence="3">Uncharacterized protein</fullName>
    </submittedName>
</protein>
<evidence type="ECO:0000313" key="2">
    <source>
        <dbReference type="Proteomes" id="UP000095287"/>
    </source>
</evidence>
<evidence type="ECO:0000256" key="1">
    <source>
        <dbReference type="SAM" id="MobiDB-lite"/>
    </source>
</evidence>
<evidence type="ECO:0000313" key="3">
    <source>
        <dbReference type="WBParaSite" id="L893_g24885.t1"/>
    </source>
</evidence>
<organism evidence="2 3">
    <name type="scientific">Steinernema glaseri</name>
    <dbReference type="NCBI Taxonomy" id="37863"/>
    <lineage>
        <taxon>Eukaryota</taxon>
        <taxon>Metazoa</taxon>
        <taxon>Ecdysozoa</taxon>
        <taxon>Nematoda</taxon>
        <taxon>Chromadorea</taxon>
        <taxon>Rhabditida</taxon>
        <taxon>Tylenchina</taxon>
        <taxon>Panagrolaimomorpha</taxon>
        <taxon>Strongyloidoidea</taxon>
        <taxon>Steinernematidae</taxon>
        <taxon>Steinernema</taxon>
    </lineage>
</organism>
<sequence length="72" mass="7987">MEVTRLGEAPEKDAANRFGSGLQQPGIGNGKQADLSRTEDQVLLVVSANFRQIAEEGFVLWSEERRKQRTAV</sequence>
<feature type="region of interest" description="Disordered" evidence="1">
    <location>
        <begin position="1"/>
        <end position="34"/>
    </location>
</feature>
<keyword evidence="2" id="KW-1185">Reference proteome</keyword>
<dbReference type="Proteomes" id="UP000095287">
    <property type="component" value="Unplaced"/>
</dbReference>
<dbReference type="AlphaFoldDB" id="A0A1I7ZBW4"/>